<dbReference type="AlphaFoldDB" id="A0A1E3UG29"/>
<gene>
    <name evidence="2" type="ORF">BEI59_17355</name>
</gene>
<organism evidence="2 3">
    <name type="scientific">Eisenbergiella tayi</name>
    <dbReference type="NCBI Taxonomy" id="1432052"/>
    <lineage>
        <taxon>Bacteria</taxon>
        <taxon>Bacillati</taxon>
        <taxon>Bacillota</taxon>
        <taxon>Clostridia</taxon>
        <taxon>Lachnospirales</taxon>
        <taxon>Lachnospiraceae</taxon>
        <taxon>Eisenbergiella</taxon>
    </lineage>
</organism>
<keyword evidence="1" id="KW-0175">Coiled coil</keyword>
<dbReference type="RefSeq" id="WP_069431829.1">
    <property type="nucleotide sequence ID" value="NZ_MEHA01000012.1"/>
</dbReference>
<dbReference type="Pfam" id="PF10123">
    <property type="entry name" value="Mu-like_Pro"/>
    <property type="match status" value="1"/>
</dbReference>
<name>A0A1E3UG29_9FIRM</name>
<evidence type="ECO:0000313" key="3">
    <source>
        <dbReference type="Proteomes" id="UP000094271"/>
    </source>
</evidence>
<dbReference type="OrthoDB" id="2043985at2"/>
<comment type="caution">
    <text evidence="2">The sequence shown here is derived from an EMBL/GenBank/DDBJ whole genome shotgun (WGS) entry which is preliminary data.</text>
</comment>
<evidence type="ECO:0008006" key="4">
    <source>
        <dbReference type="Google" id="ProtNLM"/>
    </source>
</evidence>
<reference evidence="2 3" key="1">
    <citation type="submission" date="2016-08" db="EMBL/GenBank/DDBJ databases">
        <authorList>
            <person name="Seilhamer J.J."/>
        </authorList>
    </citation>
    <scope>NUCLEOTIDE SEQUENCE [LARGE SCALE GENOMIC DNA]</scope>
    <source>
        <strain evidence="2 3">NML150140-1</strain>
    </source>
</reference>
<sequence>MLLIANSVDVSSVPEEIRILPLGTVESRKGTFEVNEESVRRIIDGFRERRLDLVIDYEHQTLENVQAPAAGWIKDIYKAENALVAKVEWTERAKQYLANKEYRYLSPVVMVNKSNKQAIELHSVALTNTPAIDGMFPIVNSIGADASPSSESKDILKMIKELLGLDAGTDAEDITEKIKELLQAKTATENELNGLKYEAFEKQVDDVIQYALKAGKLSNSMVNGARKMAEKDIEAFKDYIQTAPQVVPIGRFALEKTDNTKSGGSHIDNLLGISEEDIRKYRH</sequence>
<dbReference type="InterPro" id="IPR012106">
    <property type="entry name" value="Phage_Mu_Gp1"/>
</dbReference>
<dbReference type="Proteomes" id="UP000094271">
    <property type="component" value="Unassembled WGS sequence"/>
</dbReference>
<dbReference type="PIRSF" id="PIRSF016624">
    <property type="entry name" value="Mu_prophg_I"/>
    <property type="match status" value="1"/>
</dbReference>
<protein>
    <recommendedName>
        <fullName evidence="4">Mu-like prophage I protein</fullName>
    </recommendedName>
</protein>
<proteinExistence type="predicted"/>
<evidence type="ECO:0000256" key="1">
    <source>
        <dbReference type="SAM" id="Coils"/>
    </source>
</evidence>
<evidence type="ECO:0000313" key="2">
    <source>
        <dbReference type="EMBL" id="ODR49703.1"/>
    </source>
</evidence>
<dbReference type="EMBL" id="MEHA01000012">
    <property type="protein sequence ID" value="ODR49703.1"/>
    <property type="molecule type" value="Genomic_DNA"/>
</dbReference>
<accession>A0A1E3UG29</accession>
<feature type="coiled-coil region" evidence="1">
    <location>
        <begin position="171"/>
        <end position="198"/>
    </location>
</feature>